<dbReference type="Proteomes" id="UP000017944">
    <property type="component" value="Unassembled WGS sequence"/>
</dbReference>
<comment type="caution">
    <text evidence="1">The sequence shown here is derived from an EMBL/GenBank/DDBJ whole genome shotgun (WGS) entry which is preliminary data.</text>
</comment>
<evidence type="ECO:0000313" key="1">
    <source>
        <dbReference type="EMBL" id="ESU79131.1"/>
    </source>
</evidence>
<gene>
    <name evidence="1" type="ORF">WRSd3_02355</name>
</gene>
<reference evidence="1 2" key="1">
    <citation type="submission" date="2013-10" db="EMBL/GenBank/DDBJ databases">
        <title>Draft genomes and the virulence plasmids of Sd1617 vaccine constructs: WRSd3 and WRSd5.</title>
        <authorList>
            <person name="Aksomboon Vongsawan A."/>
            <person name="Venkatesan M.M."/>
            <person name="Vaisvil B."/>
            <person name="Emel G."/>
            <person name="Kepatral V."/>
            <person name="Sethabutr O."/>
            <person name="Serichantalergs O."/>
            <person name="Mason C."/>
        </authorList>
    </citation>
    <scope>NUCLEOTIDE SEQUENCE [LARGE SCALE GENOMIC DNA]</scope>
    <source>
        <strain evidence="1 2">WRSd3</strain>
    </source>
</reference>
<sequence>MVTGIFCFMERDSRTGQTLPDATLAASYPTWG</sequence>
<protein>
    <submittedName>
        <fullName evidence="1">Uncharacterized protein</fullName>
    </submittedName>
</protein>
<accession>A0A090NGU6</accession>
<organism evidence="1 2">
    <name type="scientific">Shigella dysenteriae WRSd3</name>
    <dbReference type="NCBI Taxonomy" id="1401327"/>
    <lineage>
        <taxon>Bacteria</taxon>
        <taxon>Pseudomonadati</taxon>
        <taxon>Pseudomonadota</taxon>
        <taxon>Gammaproteobacteria</taxon>
        <taxon>Enterobacterales</taxon>
        <taxon>Enterobacteriaceae</taxon>
        <taxon>Shigella</taxon>
    </lineage>
</organism>
<proteinExistence type="predicted"/>
<dbReference type="AlphaFoldDB" id="A0A090NGU6"/>
<evidence type="ECO:0000313" key="2">
    <source>
        <dbReference type="Proteomes" id="UP000017944"/>
    </source>
</evidence>
<name>A0A090NGU6_SHIDY</name>
<dbReference type="EMBL" id="AXUT01000186">
    <property type="protein sequence ID" value="ESU79131.1"/>
    <property type="molecule type" value="Genomic_DNA"/>
</dbReference>